<accession>A0ACB0LEH5</accession>
<evidence type="ECO:0000313" key="1">
    <source>
        <dbReference type="EMBL" id="CAJ2666774.1"/>
    </source>
</evidence>
<gene>
    <name evidence="1" type="ORF">MILVUS5_LOCUS31515</name>
</gene>
<organism evidence="1 2">
    <name type="scientific">Trifolium pratense</name>
    <name type="common">Red clover</name>
    <dbReference type="NCBI Taxonomy" id="57577"/>
    <lineage>
        <taxon>Eukaryota</taxon>
        <taxon>Viridiplantae</taxon>
        <taxon>Streptophyta</taxon>
        <taxon>Embryophyta</taxon>
        <taxon>Tracheophyta</taxon>
        <taxon>Spermatophyta</taxon>
        <taxon>Magnoliopsida</taxon>
        <taxon>eudicotyledons</taxon>
        <taxon>Gunneridae</taxon>
        <taxon>Pentapetalae</taxon>
        <taxon>rosids</taxon>
        <taxon>fabids</taxon>
        <taxon>Fabales</taxon>
        <taxon>Fabaceae</taxon>
        <taxon>Papilionoideae</taxon>
        <taxon>50 kb inversion clade</taxon>
        <taxon>NPAAA clade</taxon>
        <taxon>Hologalegina</taxon>
        <taxon>IRL clade</taxon>
        <taxon>Trifolieae</taxon>
        <taxon>Trifolium</taxon>
    </lineage>
</organism>
<keyword evidence="2" id="KW-1185">Reference proteome</keyword>
<proteinExistence type="predicted"/>
<reference evidence="1" key="1">
    <citation type="submission" date="2023-10" db="EMBL/GenBank/DDBJ databases">
        <authorList>
            <person name="Rodriguez Cubillos JULIANA M."/>
            <person name="De Vega J."/>
        </authorList>
    </citation>
    <scope>NUCLEOTIDE SEQUENCE</scope>
</reference>
<name>A0ACB0LEH5_TRIPR</name>
<dbReference type="Proteomes" id="UP001177021">
    <property type="component" value="Unassembled WGS sequence"/>
</dbReference>
<comment type="caution">
    <text evidence="1">The sequence shown here is derived from an EMBL/GenBank/DDBJ whole genome shotgun (WGS) entry which is preliminary data.</text>
</comment>
<dbReference type="EMBL" id="CASHSV030000513">
    <property type="protein sequence ID" value="CAJ2666774.1"/>
    <property type="molecule type" value="Genomic_DNA"/>
</dbReference>
<protein>
    <submittedName>
        <fullName evidence="1">Uncharacterized protein</fullName>
    </submittedName>
</protein>
<sequence>MKEDKRKKKIYVKILAETIEEVVVDTIIPDSGISFVGETLISENHNLSWNLWQPDVNIVDTTTTIADSGKTTNTTDVVPSTGDVFGPDVDLLKETAPESNVEKDVGAYVAPPGSSNKESGPESSDKDPKSQSKAETEANKDS</sequence>
<evidence type="ECO:0000313" key="2">
    <source>
        <dbReference type="Proteomes" id="UP001177021"/>
    </source>
</evidence>